<evidence type="ECO:0000256" key="1">
    <source>
        <dbReference type="ARBA" id="ARBA00004508"/>
    </source>
</evidence>
<feature type="transmembrane region" description="Helical" evidence="10">
    <location>
        <begin position="207"/>
        <end position="230"/>
    </location>
</feature>
<evidence type="ECO:0000256" key="2">
    <source>
        <dbReference type="ARBA" id="ARBA00010793"/>
    </source>
</evidence>
<keyword evidence="5 10" id="KW-0812">Transmembrane</keyword>
<evidence type="ECO:0000256" key="9">
    <source>
        <dbReference type="SAM" id="MobiDB-lite"/>
    </source>
</evidence>
<evidence type="ECO:0000313" key="12">
    <source>
        <dbReference type="Proteomes" id="UP000027120"/>
    </source>
</evidence>
<comment type="subcellular location">
    <subcellularLocation>
        <location evidence="1">Plastid</location>
        <location evidence="1">Chloroplast membrane</location>
        <topology evidence="1">Multi-pass membrane protein</topology>
    </subcellularLocation>
</comment>
<dbReference type="PANTHER" id="PTHR31038:SF18">
    <property type="entry name" value="PROTEIN RETICULATA-RELATED 1, CHLOROPLASTIC"/>
    <property type="match status" value="1"/>
</dbReference>
<evidence type="ECO:0000313" key="11">
    <source>
        <dbReference type="EMBL" id="KDO45619.1"/>
    </source>
</evidence>
<dbReference type="PANTHER" id="PTHR31038">
    <property type="entry name" value="EXPRESSED PROTEIN-RELATED"/>
    <property type="match status" value="1"/>
</dbReference>
<dbReference type="Proteomes" id="UP000027120">
    <property type="component" value="Unassembled WGS sequence"/>
</dbReference>
<evidence type="ECO:0000256" key="8">
    <source>
        <dbReference type="ARBA" id="ARBA00023136"/>
    </source>
</evidence>
<evidence type="ECO:0000256" key="3">
    <source>
        <dbReference type="ARBA" id="ARBA00022528"/>
    </source>
</evidence>
<reference evidence="11 12" key="1">
    <citation type="submission" date="2014-04" db="EMBL/GenBank/DDBJ databases">
        <authorList>
            <consortium name="International Citrus Genome Consortium"/>
            <person name="Gmitter F."/>
            <person name="Chen C."/>
            <person name="Farmerie W."/>
            <person name="Harkins T."/>
            <person name="Desany B."/>
            <person name="Mohiuddin M."/>
            <person name="Kodira C."/>
            <person name="Borodovsky M."/>
            <person name="Lomsadze A."/>
            <person name="Burns P."/>
            <person name="Jenkins J."/>
            <person name="Prochnik S."/>
            <person name="Shu S."/>
            <person name="Chapman J."/>
            <person name="Pitluck S."/>
            <person name="Schmutz J."/>
            <person name="Rokhsar D."/>
        </authorList>
    </citation>
    <scope>NUCLEOTIDE SEQUENCE</scope>
</reference>
<proteinExistence type="inferred from homology"/>
<dbReference type="EMBL" id="KK785243">
    <property type="protein sequence ID" value="KDO45619.1"/>
    <property type="molecule type" value="Genomic_DNA"/>
</dbReference>
<protein>
    <submittedName>
        <fullName evidence="11">Uncharacterized protein</fullName>
    </submittedName>
</protein>
<keyword evidence="12" id="KW-1185">Reference proteome</keyword>
<organism evidence="11 12">
    <name type="scientific">Citrus sinensis</name>
    <name type="common">Sweet orange</name>
    <name type="synonym">Citrus aurantium var. sinensis</name>
    <dbReference type="NCBI Taxonomy" id="2711"/>
    <lineage>
        <taxon>Eukaryota</taxon>
        <taxon>Viridiplantae</taxon>
        <taxon>Streptophyta</taxon>
        <taxon>Embryophyta</taxon>
        <taxon>Tracheophyta</taxon>
        <taxon>Spermatophyta</taxon>
        <taxon>Magnoliopsida</taxon>
        <taxon>eudicotyledons</taxon>
        <taxon>Gunneridae</taxon>
        <taxon>Pentapetalae</taxon>
        <taxon>rosids</taxon>
        <taxon>malvids</taxon>
        <taxon>Sapindales</taxon>
        <taxon>Rutaceae</taxon>
        <taxon>Aurantioideae</taxon>
        <taxon>Citrus</taxon>
    </lineage>
</organism>
<evidence type="ECO:0000256" key="6">
    <source>
        <dbReference type="ARBA" id="ARBA00022946"/>
    </source>
</evidence>
<dbReference type="GO" id="GO:0031969">
    <property type="term" value="C:chloroplast membrane"/>
    <property type="evidence" value="ECO:0007669"/>
    <property type="project" value="UniProtKB-SubCell"/>
</dbReference>
<evidence type="ECO:0000256" key="10">
    <source>
        <dbReference type="SAM" id="Phobius"/>
    </source>
</evidence>
<comment type="similarity">
    <text evidence="2">Belongs to the RETICULATA family.</text>
</comment>
<gene>
    <name evidence="11" type="ORF">CISIN_1g015583mg</name>
</gene>
<keyword evidence="7 10" id="KW-1133">Transmembrane helix</keyword>
<sequence length="390" mass="41895">MSACSSTFRLPNLPNISPQNHNIVMPTTVFLSLRHSTATNPALCKLQCVGNNFDSTPKTIEIPGKITEESADCEPRIHSSGGDGGAGDSPGGGGGGGGDSGGGGGDGEGNDGEEKEFGPILKFEEVMKEIELKGVGLPDDMMEAAKTVGIRKMFLLRYLDLQGSVWPLGFLMRYCFMLRDRMLADPSFLFKVGTEKRGKDFWSEFELYLADLLVGLVVDIALVGMLAPYARIGQPSASSGLFGRIQNACGSLPSSVFEAERPGCRFSVKQRIATYFYKGVLYGSVGLVCGIIGQGIANLIMTAKRNIKKSEDDIPVPPLVKSAALWGVFLAVSSNIRYQIVNGLERIVESSPLAKQLPPVAMAFTVGVRFANNIYGGMQFVDWAKWSGVQ</sequence>
<feature type="region of interest" description="Disordered" evidence="9">
    <location>
        <begin position="57"/>
        <end position="115"/>
    </location>
</feature>
<evidence type="ECO:0000256" key="5">
    <source>
        <dbReference type="ARBA" id="ARBA00022692"/>
    </source>
</evidence>
<feature type="compositionally biased region" description="Gly residues" evidence="9">
    <location>
        <begin position="81"/>
        <end position="107"/>
    </location>
</feature>
<dbReference type="InterPro" id="IPR021825">
    <property type="entry name" value="RETICULATA-related"/>
</dbReference>
<evidence type="ECO:0000256" key="7">
    <source>
        <dbReference type="ARBA" id="ARBA00022989"/>
    </source>
</evidence>
<name>A0A067DRI0_CITSI</name>
<evidence type="ECO:0000256" key="4">
    <source>
        <dbReference type="ARBA" id="ARBA00022640"/>
    </source>
</evidence>
<dbReference type="Pfam" id="PF11891">
    <property type="entry name" value="RETICULATA-like"/>
    <property type="match status" value="1"/>
</dbReference>
<keyword evidence="8 10" id="KW-0472">Membrane</keyword>
<keyword evidence="4" id="KW-0934">Plastid</keyword>
<keyword evidence="6" id="KW-0809">Transit peptide</keyword>
<keyword evidence="3" id="KW-0150">Chloroplast</keyword>
<feature type="transmembrane region" description="Helical" evidence="10">
    <location>
        <begin position="280"/>
        <end position="300"/>
    </location>
</feature>
<dbReference type="AlphaFoldDB" id="A0A067DRI0"/>
<accession>A0A067DRI0</accession>